<evidence type="ECO:0000256" key="1">
    <source>
        <dbReference type="SAM" id="SignalP"/>
    </source>
</evidence>
<dbReference type="PROSITE" id="PS51257">
    <property type="entry name" value="PROKAR_LIPOPROTEIN"/>
    <property type="match status" value="1"/>
</dbReference>
<feature type="signal peptide" evidence="1">
    <location>
        <begin position="1"/>
        <end position="27"/>
    </location>
</feature>
<keyword evidence="1" id="KW-0732">Signal</keyword>
<reference evidence="2" key="1">
    <citation type="submission" date="2021-06" db="EMBL/GenBank/DDBJ databases">
        <title>Novel Mycoplasma species detected in California sea lions (Zalophus californianus) from the USA.</title>
        <authorList>
            <person name="Volokhov D.V."/>
            <person name="Furtak V.A."/>
            <person name="Zagorodnyaya T.A."/>
        </authorList>
    </citation>
    <scope>NUCLEOTIDE SEQUENCE [LARGE SCALE GENOMIC DNA]</scope>
    <source>
        <strain evidence="2">CSL 5346</strain>
    </source>
</reference>
<dbReference type="RefSeq" id="WP_216489137.1">
    <property type="nucleotide sequence ID" value="NZ_JAHMHH010000003.1"/>
</dbReference>
<gene>
    <name evidence="2" type="ORF">KQ875_02685</name>
</gene>
<organism evidence="2 3">
    <name type="scientific">Mycoplasma zalophi</name>
    <dbReference type="NCBI Taxonomy" id="191287"/>
    <lineage>
        <taxon>Bacteria</taxon>
        <taxon>Bacillati</taxon>
        <taxon>Mycoplasmatota</taxon>
        <taxon>Mollicutes</taxon>
        <taxon>Mycoplasmataceae</taxon>
        <taxon>Mycoplasma</taxon>
    </lineage>
</organism>
<dbReference type="EMBL" id="JAHMHH010000003">
    <property type="protein sequence ID" value="MBU4692492.1"/>
    <property type="molecule type" value="Genomic_DNA"/>
</dbReference>
<accession>A0ABS6DQ85</accession>
<protein>
    <submittedName>
        <fullName evidence="2">PhnD/SsuA/transferrin family substrate-binding protein</fullName>
    </submittedName>
</protein>
<evidence type="ECO:0000313" key="3">
    <source>
        <dbReference type="Proteomes" id="UP000718793"/>
    </source>
</evidence>
<keyword evidence="3" id="KW-1185">Reference proteome</keyword>
<evidence type="ECO:0000313" key="2">
    <source>
        <dbReference type="EMBL" id="MBU4692492.1"/>
    </source>
</evidence>
<name>A0ABS6DQ85_9MOLU</name>
<comment type="caution">
    <text evidence="2">The sequence shown here is derived from an EMBL/GenBank/DDBJ whole genome shotgun (WGS) entry which is preliminary data.</text>
</comment>
<feature type="chain" id="PRO_5047291222" evidence="1">
    <location>
        <begin position="28"/>
        <end position="424"/>
    </location>
</feature>
<proteinExistence type="predicted"/>
<sequence length="424" mass="45935">MKKNKKLLFSVATLGLVAALASIPVVAASCAKNETKSLLVKANGYSDQMTKLDLGTATLAGGWGDTRSLIKNGDNLVVVGATEVIANDGVQVRPDLKRGDVEAIQAILKDAIKDRNAEQLQIKGTNGKNKFVFAVYNHNDYSTIAEDAKIAVDTEGTKVNAYQTPLVDGSDYFEKTDNGYVQKANSETFKMQFIPSNDPAEVRIASQALENYLKAKGYNVQITTATEYNTAANALRSKTIDLAFLPAGSWAQQGKGTNFILVAGRGVQIVDPYLSIENTTTPAINDEKILIDAMNGYKTFNVAAGEKNVLYVPADAEKAPKAVDATNGYSATLKGVVDGLIEAGKGSLPVVGFYRSYIMAKKDSPIAKKIQEALNQQGKNWKLPWSEVKDLISFAYTSTTSSASYIFPEAWFKKHFEGFKSFKD</sequence>
<dbReference type="Pfam" id="PF12974">
    <property type="entry name" value="Phosphonate-bd"/>
    <property type="match status" value="1"/>
</dbReference>
<dbReference type="Proteomes" id="UP000718793">
    <property type="component" value="Unassembled WGS sequence"/>
</dbReference>